<evidence type="ECO:0000256" key="4">
    <source>
        <dbReference type="ARBA" id="ARBA00022801"/>
    </source>
</evidence>
<dbReference type="EMBL" id="KQ460297">
    <property type="protein sequence ID" value="KPJ16230.1"/>
    <property type="molecule type" value="Genomic_DNA"/>
</dbReference>
<feature type="domain" description="Sulfatase N-terminal" evidence="8">
    <location>
        <begin position="64"/>
        <end position="122"/>
    </location>
</feature>
<dbReference type="GO" id="GO:0008484">
    <property type="term" value="F:sulfuric ester hydrolase activity"/>
    <property type="evidence" value="ECO:0007669"/>
    <property type="project" value="InterPro"/>
</dbReference>
<keyword evidence="10" id="KW-1185">Reference proteome</keyword>
<dbReference type="PANTHER" id="PTHR10342:SF273">
    <property type="entry name" value="RE14504P"/>
    <property type="match status" value="1"/>
</dbReference>
<keyword evidence="6" id="KW-0325">Glycoprotein</keyword>
<gene>
    <name evidence="9" type="ORF">RR48_08235</name>
</gene>
<accession>A0A194RFZ6</accession>
<reference evidence="9 10" key="1">
    <citation type="journal article" date="2015" name="Nat. Commun.">
        <title>Outbred genome sequencing and CRISPR/Cas9 gene editing in butterflies.</title>
        <authorList>
            <person name="Li X."/>
            <person name="Fan D."/>
            <person name="Zhang W."/>
            <person name="Liu G."/>
            <person name="Zhang L."/>
            <person name="Zhao L."/>
            <person name="Fang X."/>
            <person name="Chen L."/>
            <person name="Dong Y."/>
            <person name="Chen Y."/>
            <person name="Ding Y."/>
            <person name="Zhao R."/>
            <person name="Feng M."/>
            <person name="Zhu Y."/>
            <person name="Feng Y."/>
            <person name="Jiang X."/>
            <person name="Zhu D."/>
            <person name="Xiang H."/>
            <person name="Feng X."/>
            <person name="Li S."/>
            <person name="Wang J."/>
            <person name="Zhang G."/>
            <person name="Kronforst M.R."/>
            <person name="Wang W."/>
        </authorList>
    </citation>
    <scope>NUCLEOTIDE SEQUENCE [LARGE SCALE GENOMIC DNA]</scope>
    <source>
        <strain evidence="9">Ya'a_city_454_Pm</strain>
        <tissue evidence="9">Whole body</tissue>
    </source>
</reference>
<feature type="signal peptide" evidence="7">
    <location>
        <begin position="1"/>
        <end position="16"/>
    </location>
</feature>
<dbReference type="InterPro" id="IPR047115">
    <property type="entry name" value="ARSB"/>
</dbReference>
<feature type="chain" id="PRO_5008265170" evidence="7">
    <location>
        <begin position="17"/>
        <end position="706"/>
    </location>
</feature>
<sequence>MTRVLCLIALATLCRASDRPHIILIIADDLLAPSKAMCPGATKSWRPGFQRPLHPCFKIHLKDGWNDVSFHGSNQIPTPNIDALAWSGLVLNNYYVTPICTPSRAALMTGKYPIHTGFKDLTSLIIRTSDDVIDDDEEDNISLAQLAQNLRPALSTTETHEFIDVDQSIAICAPATEDYIVREVQEENENEQEDSEGQFTVPTLIDGLNAISVLRKIVLFNEEFHMQGNCDDTLIKIQRMQHGVIYGTEPRGLPLSEKLLPEYLRELGYRTHLVGKWHLGSYKRDYLPLNRGFDTHLGFWTGKIDLYDHTSFEFGSWGFDFRRGFEVAHDLFGQYATDVYTNEAVRVIMSHNASAPLFLTVAHSAVHSGNPAEFLRAPDSTIDKFAHIRPYQRQKFAAMVSKLDESVGKVVQALQQRNMLEHSIILFTTDNGGAAAGFNDNAASNYPLRGVKNTLWEGGVRGAGVLWSSGLRVSPRVVRQRLHLVDWLPTLLAAAGANYSCDCDGMNQWEALSGDLPSPRTSVLHNIDDIYGSAAITVDQWKLHKGTNYNGAWDDWYGPSGEGEGGEYAPGQVRDSDAGRALQHLGLLPADNTILALRKEATLRCNASVTPIPCRPLAAPCLFNIEEDPCERRNLADLEPVLLRRMLVELDLMNRTSVPALVRAREPRADPRLWGHLYTNFGDYLPLSCDLDPTQRHCHTKPYNFI</sequence>
<protein>
    <submittedName>
        <fullName evidence="9">Arylsulfatase I</fullName>
    </submittedName>
</protein>
<evidence type="ECO:0000256" key="7">
    <source>
        <dbReference type="SAM" id="SignalP"/>
    </source>
</evidence>
<dbReference type="Pfam" id="PF00884">
    <property type="entry name" value="Sulfatase"/>
    <property type="match status" value="2"/>
</dbReference>
<evidence type="ECO:0000256" key="5">
    <source>
        <dbReference type="ARBA" id="ARBA00022837"/>
    </source>
</evidence>
<dbReference type="InterPro" id="IPR024607">
    <property type="entry name" value="Sulfatase_CS"/>
</dbReference>
<dbReference type="PROSITE" id="PS00523">
    <property type="entry name" value="SULFATASE_1"/>
    <property type="match status" value="1"/>
</dbReference>
<evidence type="ECO:0000313" key="10">
    <source>
        <dbReference type="Proteomes" id="UP000053240"/>
    </source>
</evidence>
<proteinExistence type="inferred from homology"/>
<evidence type="ECO:0000256" key="3">
    <source>
        <dbReference type="ARBA" id="ARBA00022723"/>
    </source>
</evidence>
<keyword evidence="7" id="KW-0732">Signal</keyword>
<evidence type="ECO:0000256" key="1">
    <source>
        <dbReference type="ARBA" id="ARBA00001913"/>
    </source>
</evidence>
<evidence type="ECO:0000256" key="2">
    <source>
        <dbReference type="ARBA" id="ARBA00008779"/>
    </source>
</evidence>
<comment type="similarity">
    <text evidence="2">Belongs to the sulfatase family.</text>
</comment>
<evidence type="ECO:0000256" key="6">
    <source>
        <dbReference type="ARBA" id="ARBA00023180"/>
    </source>
</evidence>
<feature type="domain" description="Sulfatase N-terminal" evidence="8">
    <location>
        <begin position="229"/>
        <end position="497"/>
    </location>
</feature>
<dbReference type="InterPro" id="IPR000917">
    <property type="entry name" value="Sulfatase_N"/>
</dbReference>
<dbReference type="PROSITE" id="PS00149">
    <property type="entry name" value="SULFATASE_2"/>
    <property type="match status" value="1"/>
</dbReference>
<dbReference type="CDD" id="cd16029">
    <property type="entry name" value="4-S"/>
    <property type="match status" value="1"/>
</dbReference>
<dbReference type="FunCoup" id="A0A194RFZ6">
    <property type="interactions" value="62"/>
</dbReference>
<evidence type="ECO:0000313" key="9">
    <source>
        <dbReference type="EMBL" id="KPJ16230.1"/>
    </source>
</evidence>
<keyword evidence="3" id="KW-0479">Metal-binding</keyword>
<dbReference type="Proteomes" id="UP000053240">
    <property type="component" value="Unassembled WGS sequence"/>
</dbReference>
<dbReference type="Gene3D" id="3.30.1120.10">
    <property type="match status" value="1"/>
</dbReference>
<comment type="cofactor">
    <cofactor evidence="1">
        <name>Ca(2+)</name>
        <dbReference type="ChEBI" id="CHEBI:29108"/>
    </cofactor>
</comment>
<dbReference type="STRING" id="76193.A0A194RFZ6"/>
<keyword evidence="4" id="KW-0378">Hydrolase</keyword>
<evidence type="ECO:0000259" key="8">
    <source>
        <dbReference type="Pfam" id="PF00884"/>
    </source>
</evidence>
<keyword evidence="5" id="KW-0106">Calcium</keyword>
<name>A0A194RFZ6_PAPMA</name>
<dbReference type="AlphaFoldDB" id="A0A194RFZ6"/>
<dbReference type="GO" id="GO:0046872">
    <property type="term" value="F:metal ion binding"/>
    <property type="evidence" value="ECO:0007669"/>
    <property type="project" value="UniProtKB-KW"/>
</dbReference>
<dbReference type="Gene3D" id="3.40.720.10">
    <property type="entry name" value="Alkaline Phosphatase, subunit A"/>
    <property type="match status" value="2"/>
</dbReference>
<organism evidence="9 10">
    <name type="scientific">Papilio machaon</name>
    <name type="common">Old World swallowtail butterfly</name>
    <dbReference type="NCBI Taxonomy" id="76193"/>
    <lineage>
        <taxon>Eukaryota</taxon>
        <taxon>Metazoa</taxon>
        <taxon>Ecdysozoa</taxon>
        <taxon>Arthropoda</taxon>
        <taxon>Hexapoda</taxon>
        <taxon>Insecta</taxon>
        <taxon>Pterygota</taxon>
        <taxon>Neoptera</taxon>
        <taxon>Endopterygota</taxon>
        <taxon>Lepidoptera</taxon>
        <taxon>Glossata</taxon>
        <taxon>Ditrysia</taxon>
        <taxon>Papilionoidea</taxon>
        <taxon>Papilionidae</taxon>
        <taxon>Papilioninae</taxon>
        <taxon>Papilio</taxon>
    </lineage>
</organism>
<dbReference type="SUPFAM" id="SSF53649">
    <property type="entry name" value="Alkaline phosphatase-like"/>
    <property type="match status" value="1"/>
</dbReference>
<dbReference type="InterPro" id="IPR017850">
    <property type="entry name" value="Alkaline_phosphatase_core_sf"/>
</dbReference>
<dbReference type="PANTHER" id="PTHR10342">
    <property type="entry name" value="ARYLSULFATASE"/>
    <property type="match status" value="1"/>
</dbReference>
<dbReference type="InParanoid" id="A0A194RFZ6"/>